<accession>A0A7D7A0P1</accession>
<name>A0A7D7A0P1_9CLOT</name>
<evidence type="ECO:0000313" key="2">
    <source>
        <dbReference type="Proteomes" id="UP000512286"/>
    </source>
</evidence>
<organism evidence="1 2">
    <name type="scientific">Clostridium intestinale</name>
    <dbReference type="NCBI Taxonomy" id="36845"/>
    <lineage>
        <taxon>Bacteria</taxon>
        <taxon>Bacillati</taxon>
        <taxon>Bacillota</taxon>
        <taxon>Clostridia</taxon>
        <taxon>Eubacteriales</taxon>
        <taxon>Clostridiaceae</taxon>
        <taxon>Clostridium</taxon>
    </lineage>
</organism>
<dbReference type="RefSeq" id="WP_181600312.1">
    <property type="nucleotide sequence ID" value="NZ_CP059378.1"/>
</dbReference>
<dbReference type="KEGG" id="cint:HZF06_11915"/>
<protein>
    <submittedName>
        <fullName evidence="1">Uncharacterized protein</fullName>
    </submittedName>
</protein>
<evidence type="ECO:0000313" key="1">
    <source>
        <dbReference type="EMBL" id="QLY77818.1"/>
    </source>
</evidence>
<reference evidence="1 2" key="1">
    <citation type="submission" date="2020-07" db="EMBL/GenBank/DDBJ databases">
        <title>Electron transfer.</title>
        <authorList>
            <person name="Huang L."/>
            <person name="Liu X."/>
            <person name="Zhou S."/>
        </authorList>
    </citation>
    <scope>NUCLEOTIDE SEQUENCE [LARGE SCALE GENOMIC DNA]</scope>
    <source>
        <strain evidence="1 2">Lx1</strain>
    </source>
</reference>
<dbReference type="AlphaFoldDB" id="A0A7D7A0P1"/>
<proteinExistence type="predicted"/>
<sequence length="154" mass="18441">MYGHNVTEINITNDKLNIIECPKGEEDSFCIGISETFSLYEHVKINIDRRKVKPRTFNGIAKTLRFDLLITKEDFKKLKKGDLLLVKWTDNWVKHHPKTSNLMYYHIHENRERCEEVICQIKDNHYFNYDRYLHGFSSAEEVYLIYDEYATVED</sequence>
<gene>
    <name evidence="1" type="ORF">HZF06_11915</name>
</gene>
<dbReference type="EMBL" id="CP059378">
    <property type="protein sequence ID" value="QLY77818.1"/>
    <property type="molecule type" value="Genomic_DNA"/>
</dbReference>
<dbReference type="Proteomes" id="UP000512286">
    <property type="component" value="Chromosome"/>
</dbReference>